<evidence type="ECO:0000313" key="4">
    <source>
        <dbReference type="Proteomes" id="UP000321306"/>
    </source>
</evidence>
<protein>
    <submittedName>
        <fullName evidence="3">Uncharacterized protein</fullName>
    </submittedName>
</protein>
<proteinExistence type="predicted"/>
<comment type="caution">
    <text evidence="3">The sequence shown here is derived from an EMBL/GenBank/DDBJ whole genome shotgun (WGS) entry which is preliminary data.</text>
</comment>
<dbReference type="Pfam" id="PF26078">
    <property type="entry name" value="Baseplate_J_M"/>
    <property type="match status" value="1"/>
</dbReference>
<accession>A0A511NB39</accession>
<name>A0A511NB39_DEIC1</name>
<feature type="domain" description="Baseplate protein J-like barrel" evidence="1">
    <location>
        <begin position="97"/>
        <end position="179"/>
    </location>
</feature>
<keyword evidence="4" id="KW-1185">Reference proteome</keyword>
<dbReference type="InterPro" id="IPR058531">
    <property type="entry name" value="Baseplate_J_M"/>
</dbReference>
<evidence type="ECO:0000259" key="2">
    <source>
        <dbReference type="Pfam" id="PF26078"/>
    </source>
</evidence>
<feature type="domain" description="Baseplate J-like central" evidence="2">
    <location>
        <begin position="204"/>
        <end position="274"/>
    </location>
</feature>
<dbReference type="InterPro" id="IPR006949">
    <property type="entry name" value="Barrel_Baseplate_J-like"/>
</dbReference>
<reference evidence="3 4" key="1">
    <citation type="submission" date="2019-07" db="EMBL/GenBank/DDBJ databases">
        <title>Whole genome shotgun sequence of Deinococcus cellulosilyticus NBRC 106333.</title>
        <authorList>
            <person name="Hosoyama A."/>
            <person name="Uohara A."/>
            <person name="Ohji S."/>
            <person name="Ichikawa N."/>
        </authorList>
    </citation>
    <scope>NUCLEOTIDE SEQUENCE [LARGE SCALE GENOMIC DNA]</scope>
    <source>
        <strain evidence="3 4">NBRC 106333</strain>
    </source>
</reference>
<dbReference type="AlphaFoldDB" id="A0A511NB39"/>
<evidence type="ECO:0000313" key="3">
    <source>
        <dbReference type="EMBL" id="GEM50035.1"/>
    </source>
</evidence>
<organism evidence="3 4">
    <name type="scientific">Deinococcus cellulosilyticus (strain DSM 18568 / NBRC 106333 / KACC 11606 / 5516J-15)</name>
    <dbReference type="NCBI Taxonomy" id="1223518"/>
    <lineage>
        <taxon>Bacteria</taxon>
        <taxon>Thermotogati</taxon>
        <taxon>Deinococcota</taxon>
        <taxon>Deinococci</taxon>
        <taxon>Deinococcales</taxon>
        <taxon>Deinococcaceae</taxon>
        <taxon>Deinococcus</taxon>
    </lineage>
</organism>
<evidence type="ECO:0000259" key="1">
    <source>
        <dbReference type="Pfam" id="PF04865"/>
    </source>
</evidence>
<sequence length="363" mass="39084">MTIDKVQLQTPLLQELVSLLLSSVPDTSPLQNQDEFSVWKTYVELAAQTGQDARKLISLLSPMGYVLYATGAYLDEHAAGLALSRILERYAKGLLDVTVSQPVLIPAGHIVQTLPDGQGNVLKYIVSQDTPLAVPGGKLPVVAEEAGSKYNITVANRVKTLVTVVSGVTSINNSADWLTQLGVDRETDESLRTRCLLRWPALSNGSIKDKYILTALSVPGITKVLVRDQHPNGQGSVDMYVAPPTGMPTDEQRQEVRDALEYVRALTTNLRVLAPAPVSRDETVTIYRNPADSRTADDFEAIVLGVMNSLGPGQTYYPSAVADAIYGTPKDPSIYGVVLPSLAPVTCTETQMIVPGTITVVLA</sequence>
<dbReference type="RefSeq" id="WP_146891773.1">
    <property type="nucleotide sequence ID" value="NZ_BJXB01000053.1"/>
</dbReference>
<dbReference type="Pfam" id="PF04865">
    <property type="entry name" value="Baseplate_J"/>
    <property type="match status" value="1"/>
</dbReference>
<dbReference type="OrthoDB" id="66218at2"/>
<gene>
    <name evidence="3" type="ORF">DC3_56700</name>
</gene>
<dbReference type="EMBL" id="BJXB01000053">
    <property type="protein sequence ID" value="GEM50035.1"/>
    <property type="molecule type" value="Genomic_DNA"/>
</dbReference>
<dbReference type="Proteomes" id="UP000321306">
    <property type="component" value="Unassembled WGS sequence"/>
</dbReference>